<evidence type="ECO:0000256" key="6">
    <source>
        <dbReference type="ARBA" id="ARBA00023004"/>
    </source>
</evidence>
<dbReference type="HOGENOM" id="CLU_020364_1_0_9"/>
<evidence type="ECO:0000256" key="5">
    <source>
        <dbReference type="ARBA" id="ARBA00023002"/>
    </source>
</evidence>
<sequence length="608" mass="66758">MYSWTGKLLRINLTERTSTVESLSCEDAEEYLGGRGLGTKIMMDEVAPEVDPLSADNKLIFATGVLTGTIAPSSGRYMVITKGPLTGTIACSNSGGFFGAELKYAGYDAVIIEGEADRPVYLWIYNDQVEIRDAEDFWGETTHDTTDMIRGETNEEAKVSCIGPAGENLVKMACIMNEMNRAAGRTGVGAVMGSKNLKAVAVRGTNGVTVADNEGFMDTVRKARQMIEEHPVGGEGLPTYGTNILVNILNESGGLPVNNFRDSGVFEMADKIGGETLAEENLIRNKGCYSCIIRCGRVTKVTDPEYKGIGEGPEYEAAWGYGADCGVDNLNIITKANHLCNELGLDAISMPTTIACAMELYEEGYISQEEVDYDLCFGKEEILVELTRKTAYREGFGDELAEGSYRMAEKYGHPELSMSIKKQEMPAYDPRTLQGIGLEYATSNRGGCHVRGYTTSPEILGVPEKIDPNATEGKAKWCVTMQDLTAALDASGFCLFSTFGLDADIMAELLSTATGLDLSTEDFIKIGERIWNLEKIFNLAAGFTKEDDTLPPRILEEPQKTGPYKGEVNRLDEMLPDYYELRGWNEESIPTIEKMEELNLEEYYQSLE</sequence>
<evidence type="ECO:0000256" key="8">
    <source>
        <dbReference type="ARBA" id="ARBA00049934"/>
    </source>
</evidence>
<dbReference type="SUPFAM" id="SSF56228">
    <property type="entry name" value="Aldehyde ferredoxin oxidoreductase, N-terminal domain"/>
    <property type="match status" value="1"/>
</dbReference>
<evidence type="ECO:0000256" key="3">
    <source>
        <dbReference type="ARBA" id="ARBA00022485"/>
    </source>
</evidence>
<evidence type="ECO:0000313" key="11">
    <source>
        <dbReference type="Proteomes" id="UP000001661"/>
    </source>
</evidence>
<evidence type="ECO:0000256" key="2">
    <source>
        <dbReference type="ARBA" id="ARBA00011032"/>
    </source>
</evidence>
<dbReference type="InterPro" id="IPR013983">
    <property type="entry name" value="Ald_Fedxn_OxRdtase_N"/>
</dbReference>
<dbReference type="SUPFAM" id="SSF48310">
    <property type="entry name" value="Aldehyde ferredoxin oxidoreductase, C-terminal domains"/>
    <property type="match status" value="1"/>
</dbReference>
<organism evidence="10 11">
    <name type="scientific">Acetohalobium arabaticum (strain ATCC 49924 / DSM 5501 / Z-7288)</name>
    <dbReference type="NCBI Taxonomy" id="574087"/>
    <lineage>
        <taxon>Bacteria</taxon>
        <taxon>Bacillati</taxon>
        <taxon>Bacillota</taxon>
        <taxon>Clostridia</taxon>
        <taxon>Halanaerobiales</taxon>
        <taxon>Halobacteroidaceae</taxon>
        <taxon>Acetohalobium</taxon>
    </lineage>
</organism>
<dbReference type="Gene3D" id="1.10.599.10">
    <property type="entry name" value="Aldehyde Ferredoxin Oxidoreductase Protein, subunit A, domain 3"/>
    <property type="match status" value="1"/>
</dbReference>
<dbReference type="GO" id="GO:0033726">
    <property type="term" value="F:aldehyde ferredoxin oxidoreductase activity"/>
    <property type="evidence" value="ECO:0007669"/>
    <property type="project" value="UniProtKB-EC"/>
</dbReference>
<dbReference type="PANTHER" id="PTHR30038">
    <property type="entry name" value="ALDEHYDE FERREDOXIN OXIDOREDUCTASE"/>
    <property type="match status" value="1"/>
</dbReference>
<dbReference type="KEGG" id="aar:Acear_0977"/>
<keyword evidence="6" id="KW-0408">Iron</keyword>
<dbReference type="InterPro" id="IPR036503">
    <property type="entry name" value="Ald_Fedxn_OxRdtase_N_sf"/>
</dbReference>
<keyword evidence="7" id="KW-0411">Iron-sulfur</keyword>
<comment type="similarity">
    <text evidence="2">Belongs to the AOR/FOR family.</text>
</comment>
<dbReference type="SMART" id="SM00790">
    <property type="entry name" value="AFOR_N"/>
    <property type="match status" value="1"/>
</dbReference>
<accession>D9QPR5</accession>
<dbReference type="InterPro" id="IPR013984">
    <property type="entry name" value="Ald_Fedxn_OxRdtase_dom2"/>
</dbReference>
<dbReference type="AlphaFoldDB" id="D9QPR5"/>
<dbReference type="OrthoDB" id="9763894at2"/>
<dbReference type="Gene3D" id="3.60.9.10">
    <property type="entry name" value="Aldehyde ferredoxin oxidoreductase, N-terminal domain"/>
    <property type="match status" value="1"/>
</dbReference>
<evidence type="ECO:0000259" key="9">
    <source>
        <dbReference type="SMART" id="SM00790"/>
    </source>
</evidence>
<keyword evidence="11" id="KW-1185">Reference proteome</keyword>
<dbReference type="Gene3D" id="1.10.569.10">
    <property type="entry name" value="Aldehyde Ferredoxin Oxidoreductase Protein, subunit A, domain 2"/>
    <property type="match status" value="1"/>
</dbReference>
<comment type="cofactor">
    <cofactor evidence="1">
        <name>[4Fe-4S] cluster</name>
        <dbReference type="ChEBI" id="CHEBI:49883"/>
    </cofactor>
</comment>
<keyword evidence="3" id="KW-0004">4Fe-4S</keyword>
<dbReference type="RefSeq" id="WP_013277952.1">
    <property type="nucleotide sequence ID" value="NC_014378.1"/>
</dbReference>
<dbReference type="Pfam" id="PF01314">
    <property type="entry name" value="AFOR_C"/>
    <property type="match status" value="1"/>
</dbReference>
<dbReference type="Pfam" id="PF02730">
    <property type="entry name" value="AFOR_N"/>
    <property type="match status" value="1"/>
</dbReference>
<evidence type="ECO:0000256" key="7">
    <source>
        <dbReference type="ARBA" id="ARBA00023014"/>
    </source>
</evidence>
<dbReference type="PANTHER" id="PTHR30038:SF0">
    <property type="entry name" value="TUNGSTEN-CONTAINING ALDEHYDE FERREDOXIN OXIDOREDUCTASE"/>
    <property type="match status" value="1"/>
</dbReference>
<dbReference type="EMBL" id="CP002105">
    <property type="protein sequence ID" value="ADL12506.1"/>
    <property type="molecule type" value="Genomic_DNA"/>
</dbReference>
<dbReference type="GO" id="GO:0046872">
    <property type="term" value="F:metal ion binding"/>
    <property type="evidence" value="ECO:0007669"/>
    <property type="project" value="UniProtKB-KW"/>
</dbReference>
<name>D9QPR5_ACEAZ</name>
<comment type="cofactor">
    <cofactor evidence="8">
        <name>tungstopterin</name>
        <dbReference type="ChEBI" id="CHEBI:30402"/>
    </cofactor>
</comment>
<dbReference type="GO" id="GO:0009055">
    <property type="term" value="F:electron transfer activity"/>
    <property type="evidence" value="ECO:0007669"/>
    <property type="project" value="InterPro"/>
</dbReference>
<dbReference type="STRING" id="574087.Acear_0977"/>
<keyword evidence="4" id="KW-0479">Metal-binding</keyword>
<gene>
    <name evidence="10" type="ordered locus">Acear_0977</name>
</gene>
<dbReference type="EC" id="1.2.7.5" evidence="10"/>
<reference evidence="10 11" key="1">
    <citation type="journal article" date="2010" name="Stand. Genomic Sci.">
        <title>Complete genome sequence of Acetohalobium arabaticum type strain (Z-7288).</title>
        <authorList>
            <person name="Sikorski J."/>
            <person name="Lapidus A."/>
            <person name="Chertkov O."/>
            <person name="Lucas S."/>
            <person name="Copeland A."/>
            <person name="Glavina Del Rio T."/>
            <person name="Nolan M."/>
            <person name="Tice H."/>
            <person name="Cheng J.F."/>
            <person name="Han C."/>
            <person name="Brambilla E."/>
            <person name="Pitluck S."/>
            <person name="Liolios K."/>
            <person name="Ivanova N."/>
            <person name="Mavromatis K."/>
            <person name="Mikhailova N."/>
            <person name="Pati A."/>
            <person name="Bruce D."/>
            <person name="Detter C."/>
            <person name="Tapia R."/>
            <person name="Goodwin L."/>
            <person name="Chen A."/>
            <person name="Palaniappan K."/>
            <person name="Land M."/>
            <person name="Hauser L."/>
            <person name="Chang Y.J."/>
            <person name="Jeffries C.D."/>
            <person name="Rohde M."/>
            <person name="Goker M."/>
            <person name="Spring S."/>
            <person name="Woyke T."/>
            <person name="Bristow J."/>
            <person name="Eisen J.A."/>
            <person name="Markowitz V."/>
            <person name="Hugenholtz P."/>
            <person name="Kyrpides N.C."/>
            <person name="Klenk H.P."/>
        </authorList>
    </citation>
    <scope>NUCLEOTIDE SEQUENCE [LARGE SCALE GENOMIC DNA]</scope>
    <source>
        <strain evidence="11">ATCC 49924 / DSM 5501 / Z-7288</strain>
    </source>
</reference>
<proteinExistence type="inferred from homology"/>
<protein>
    <submittedName>
        <fullName evidence="10">Aldehyde ferredoxin oxidoreductase</fullName>
        <ecNumber evidence="10">1.2.7.5</ecNumber>
    </submittedName>
</protein>
<evidence type="ECO:0000256" key="1">
    <source>
        <dbReference type="ARBA" id="ARBA00001966"/>
    </source>
</evidence>
<dbReference type="InterPro" id="IPR051919">
    <property type="entry name" value="W-dependent_AOR"/>
</dbReference>
<dbReference type="Proteomes" id="UP000001661">
    <property type="component" value="Chromosome"/>
</dbReference>
<dbReference type="InterPro" id="IPR013985">
    <property type="entry name" value="Ald_Fedxn_OxRdtase_dom3"/>
</dbReference>
<dbReference type="eggNOG" id="COG2414">
    <property type="taxonomic scope" value="Bacteria"/>
</dbReference>
<evidence type="ECO:0000256" key="4">
    <source>
        <dbReference type="ARBA" id="ARBA00022723"/>
    </source>
</evidence>
<dbReference type="InterPro" id="IPR036021">
    <property type="entry name" value="Tungsten_al_ferr_oxy-like_C"/>
</dbReference>
<dbReference type="InterPro" id="IPR001203">
    <property type="entry name" value="OxRdtase_Ald_Fedxn_C"/>
</dbReference>
<dbReference type="GO" id="GO:0051539">
    <property type="term" value="F:4 iron, 4 sulfur cluster binding"/>
    <property type="evidence" value="ECO:0007669"/>
    <property type="project" value="UniProtKB-KW"/>
</dbReference>
<keyword evidence="5 10" id="KW-0560">Oxidoreductase</keyword>
<evidence type="ECO:0000313" key="10">
    <source>
        <dbReference type="EMBL" id="ADL12506.1"/>
    </source>
</evidence>
<feature type="domain" description="Aldehyde ferredoxin oxidoreductase N-terminal" evidence="9">
    <location>
        <begin position="4"/>
        <end position="206"/>
    </location>
</feature>